<dbReference type="AlphaFoldDB" id="A0A371PPF7"/>
<gene>
    <name evidence="1" type="ORF">DY245_43590</name>
</gene>
<comment type="caution">
    <text evidence="1">The sequence shown here is derived from an EMBL/GenBank/DDBJ whole genome shotgun (WGS) entry which is preliminary data.</text>
</comment>
<dbReference type="Proteomes" id="UP000262477">
    <property type="component" value="Unassembled WGS sequence"/>
</dbReference>
<evidence type="ECO:0000313" key="1">
    <source>
        <dbReference type="EMBL" id="REK84424.1"/>
    </source>
</evidence>
<accession>A0A371PPF7</accession>
<evidence type="ECO:0000313" key="2">
    <source>
        <dbReference type="Proteomes" id="UP000262477"/>
    </source>
</evidence>
<reference evidence="1 2" key="1">
    <citation type="submission" date="2018-08" db="EMBL/GenBank/DDBJ databases">
        <title>Streptomyces NEAU-D10 sp. nov., a novel Actinomycete isolated from soil.</title>
        <authorList>
            <person name="Jin L."/>
        </authorList>
    </citation>
    <scope>NUCLEOTIDE SEQUENCE [LARGE SCALE GENOMIC DNA]</scope>
    <source>
        <strain evidence="1 2">NEAU-D10</strain>
    </source>
</reference>
<protein>
    <submittedName>
        <fullName evidence="1">Uncharacterized protein</fullName>
    </submittedName>
</protein>
<dbReference type="OrthoDB" id="4190619at2"/>
<sequence length="179" mass="19180">MTFSSLVRNGIRIAPLLLATLGIGVAVVVGIADATTTTQAEPTTPGSPLLAEVAEQIALPARTWTASGTHTAKGYTTQAAEAISVEGMKADCDNINLNKKLAADFRSDVFGPGVKGFFYKCQRVGPGTNKYWFTISSADQAQIHKLCDPSTKYPIVYDEQHDTYWIDEPFTCTSGSDPS</sequence>
<organism evidence="1 2">
    <name type="scientific">Streptomyces inhibens</name>
    <dbReference type="NCBI Taxonomy" id="2293571"/>
    <lineage>
        <taxon>Bacteria</taxon>
        <taxon>Bacillati</taxon>
        <taxon>Actinomycetota</taxon>
        <taxon>Actinomycetes</taxon>
        <taxon>Kitasatosporales</taxon>
        <taxon>Streptomycetaceae</taxon>
        <taxon>Streptomyces</taxon>
    </lineage>
</organism>
<name>A0A371PPF7_STRIH</name>
<dbReference type="RefSeq" id="WP_128512637.1">
    <property type="nucleotide sequence ID" value="NZ_QUAC01000485.1"/>
</dbReference>
<dbReference type="EMBL" id="QUAC01000485">
    <property type="protein sequence ID" value="REK84424.1"/>
    <property type="molecule type" value="Genomic_DNA"/>
</dbReference>
<proteinExistence type="predicted"/>
<keyword evidence="2" id="KW-1185">Reference proteome</keyword>